<dbReference type="Pfam" id="PF16473">
    <property type="entry name" value="Rv2179c-like"/>
    <property type="match status" value="1"/>
</dbReference>
<sequence>MTKIFWDFEFTGLHQYTTPISVGFKASNGKQFYAEFNDFDQDQVDDWVRDNVIAHLQFTEEDEFMFQNVGDYTCVKGTFVQVSNRFLQWLKQFDRVEFWGDCLSYDGVLLNNLFWGAHNVPENVDYIFYDICTLFKMFGIDPDISREAFIDKPINGKKHNALYDSLVIEACYEKLQRNKKLYDTKL</sequence>
<dbReference type="SUPFAM" id="SSF53098">
    <property type="entry name" value="Ribonuclease H-like"/>
    <property type="match status" value="1"/>
</dbReference>
<dbReference type="InterPro" id="IPR036397">
    <property type="entry name" value="RNaseH_sf"/>
</dbReference>
<dbReference type="EMBL" id="MN043729">
    <property type="protein sequence ID" value="QDP42823.1"/>
    <property type="molecule type" value="Genomic_DNA"/>
</dbReference>
<evidence type="ECO:0000259" key="1">
    <source>
        <dbReference type="Pfam" id="PF16473"/>
    </source>
</evidence>
<accession>A0A516KMK4</accession>
<protein>
    <submittedName>
        <fullName evidence="2">Putative 3' exoribonuclease</fullName>
    </submittedName>
</protein>
<dbReference type="Gene3D" id="3.30.420.10">
    <property type="entry name" value="Ribonuclease H-like superfamily/Ribonuclease H"/>
    <property type="match status" value="1"/>
</dbReference>
<gene>
    <name evidence="2" type="ORF">Goe8_c00390</name>
</gene>
<reference evidence="2 3" key="1">
    <citation type="submission" date="2019-06" db="EMBL/GenBank/DDBJ databases">
        <authorList>
            <person name="Hertel R."/>
        </authorList>
    </citation>
    <scope>NUCLEOTIDE SEQUENCE [LARGE SCALE GENOMIC DNA]</scope>
</reference>
<proteinExistence type="predicted"/>
<feature type="domain" description="3'-5' exoribonuclease Rv2179c-like" evidence="1">
    <location>
        <begin position="3"/>
        <end position="166"/>
    </location>
</feature>
<dbReference type="GO" id="GO:0003676">
    <property type="term" value="F:nucleic acid binding"/>
    <property type="evidence" value="ECO:0007669"/>
    <property type="project" value="InterPro"/>
</dbReference>
<dbReference type="Proteomes" id="UP000317800">
    <property type="component" value="Segment"/>
</dbReference>
<organism evidence="2 3">
    <name type="scientific">Bacillus phage vB_BmeM-Goe8</name>
    <dbReference type="NCBI Taxonomy" id="2593638"/>
    <lineage>
        <taxon>Viruses</taxon>
        <taxon>Duplodnaviria</taxon>
        <taxon>Heunggongvirae</taxon>
        <taxon>Uroviricota</taxon>
        <taxon>Caudoviricetes</taxon>
        <taxon>Herelleviridae</taxon>
        <taxon>Bastillevirinae</taxon>
        <taxon>Goettingenvirus</taxon>
        <taxon>Goettingenvirus goe8</taxon>
    </lineage>
</organism>
<dbReference type="InterPro" id="IPR033390">
    <property type="entry name" value="Rv2179c-like"/>
</dbReference>
<keyword evidence="3" id="KW-1185">Reference proteome</keyword>
<name>A0A516KMK4_9CAUD</name>
<dbReference type="InterPro" id="IPR012337">
    <property type="entry name" value="RNaseH-like_sf"/>
</dbReference>
<evidence type="ECO:0000313" key="2">
    <source>
        <dbReference type="EMBL" id="QDP42823.1"/>
    </source>
</evidence>
<evidence type="ECO:0000313" key="3">
    <source>
        <dbReference type="Proteomes" id="UP000317800"/>
    </source>
</evidence>